<dbReference type="RefSeq" id="WP_329355983.1">
    <property type="nucleotide sequence ID" value="NZ_CP109490.1"/>
</dbReference>
<keyword evidence="3" id="KW-1185">Reference proteome</keyword>
<protein>
    <submittedName>
        <fullName evidence="2">Uncharacterized protein</fullName>
    </submittedName>
</protein>
<evidence type="ECO:0000256" key="1">
    <source>
        <dbReference type="SAM" id="MobiDB-lite"/>
    </source>
</evidence>
<feature type="region of interest" description="Disordered" evidence="1">
    <location>
        <begin position="72"/>
        <end position="99"/>
    </location>
</feature>
<dbReference type="EMBL" id="CP109491">
    <property type="protein sequence ID" value="WUX37199.1"/>
    <property type="molecule type" value="Genomic_DNA"/>
</dbReference>
<evidence type="ECO:0000313" key="2">
    <source>
        <dbReference type="EMBL" id="WUX37199.1"/>
    </source>
</evidence>
<sequence>MLLGSLFALEDLSATETGRVVEWSIEWLEHHADGTAGTFAVQGAEELLGPLLSLELDAAQVRRLDAHLRERKAPGGRASGEATSARRLREDPAFGYVSG</sequence>
<organism evidence="2 3">
    <name type="scientific">Streptomyces anulatus</name>
    <name type="common">Streptomyces chrysomallus</name>
    <dbReference type="NCBI Taxonomy" id="1892"/>
    <lineage>
        <taxon>Bacteria</taxon>
        <taxon>Bacillati</taxon>
        <taxon>Actinomycetota</taxon>
        <taxon>Actinomycetes</taxon>
        <taxon>Kitasatosporales</taxon>
        <taxon>Streptomycetaceae</taxon>
        <taxon>Streptomyces</taxon>
    </lineage>
</organism>
<reference evidence="2" key="1">
    <citation type="submission" date="2022-10" db="EMBL/GenBank/DDBJ databases">
        <title>The complete genomes of actinobacterial strains from the NBC collection.</title>
        <authorList>
            <person name="Joergensen T.S."/>
            <person name="Alvarez Arevalo M."/>
            <person name="Sterndorff E.B."/>
            <person name="Faurdal D."/>
            <person name="Vuksanovic O."/>
            <person name="Mourched A.-S."/>
            <person name="Charusanti P."/>
            <person name="Shaw S."/>
            <person name="Blin K."/>
            <person name="Weber T."/>
        </authorList>
    </citation>
    <scope>NUCLEOTIDE SEQUENCE</scope>
    <source>
        <strain evidence="2">NBC_01436</strain>
    </source>
</reference>
<name>A0ABZ1ZEL3_STRAQ</name>
<evidence type="ECO:0000313" key="3">
    <source>
        <dbReference type="Proteomes" id="UP001431926"/>
    </source>
</evidence>
<dbReference type="Proteomes" id="UP001431926">
    <property type="component" value="Chromosome"/>
</dbReference>
<gene>
    <name evidence="2" type="ORF">OG367_13545</name>
</gene>
<proteinExistence type="predicted"/>
<accession>A0ABZ1ZEL3</accession>